<reference evidence="1" key="1">
    <citation type="submission" date="2010-05" db="EMBL/GenBank/DDBJ databases">
        <title>The draft genome of Desulfonatronospira thiodismutans ASO3-1.</title>
        <authorList>
            <consortium name="US DOE Joint Genome Institute (JGI-PGF)"/>
            <person name="Lucas S."/>
            <person name="Copeland A."/>
            <person name="Lapidus A."/>
            <person name="Cheng J.-F."/>
            <person name="Bruce D."/>
            <person name="Goodwin L."/>
            <person name="Pitluck S."/>
            <person name="Chertkov O."/>
            <person name="Brettin T."/>
            <person name="Detter J.C."/>
            <person name="Han C."/>
            <person name="Land M.L."/>
            <person name="Hauser L."/>
            <person name="Kyrpides N."/>
            <person name="Mikhailova N."/>
            <person name="Muyzer G."/>
            <person name="Woyke T."/>
        </authorList>
    </citation>
    <scope>NUCLEOTIDE SEQUENCE [LARGE SCALE GENOMIC DNA]</scope>
    <source>
        <strain evidence="1">ASO3-1</strain>
    </source>
</reference>
<proteinExistence type="predicted"/>
<accession>D6SLR7</accession>
<evidence type="ECO:0008006" key="3">
    <source>
        <dbReference type="Google" id="ProtNLM"/>
    </source>
</evidence>
<keyword evidence="2" id="KW-1185">Reference proteome</keyword>
<protein>
    <recommendedName>
        <fullName evidence="3">BioF2-like acetyltransferase domain-containing protein</fullName>
    </recommendedName>
</protein>
<dbReference type="AlphaFoldDB" id="D6SLR7"/>
<dbReference type="eggNOG" id="COG3735">
    <property type="taxonomic scope" value="Bacteria"/>
</dbReference>
<organism evidence="1 2">
    <name type="scientific">Desulfonatronospira thiodismutans ASO3-1</name>
    <dbReference type="NCBI Taxonomy" id="555779"/>
    <lineage>
        <taxon>Bacteria</taxon>
        <taxon>Pseudomonadati</taxon>
        <taxon>Thermodesulfobacteriota</taxon>
        <taxon>Desulfovibrionia</taxon>
        <taxon>Desulfovibrionales</taxon>
        <taxon>Desulfonatronovibrionaceae</taxon>
        <taxon>Desulfonatronospira</taxon>
    </lineage>
</organism>
<dbReference type="Proteomes" id="UP000005496">
    <property type="component" value="Unassembled WGS sequence"/>
</dbReference>
<dbReference type="CDD" id="cd14789">
    <property type="entry name" value="Tiki"/>
    <property type="match status" value="1"/>
</dbReference>
<sequence length="573" mass="66662">MKNKPVSEVCNEFSLGTLGLPEFSRVLEHGYVPEHSARFMRAMSCGEPFIVRDHLFLAGGDWLMAVGYPLTGPYHPQSFSEALRESIKRIRPARCWSVSPALPEDLSGHCVEQDFYYILPVESRVQSRLLRLAQKASRSLEVEQGREFTPAHEELWKEFVHNRTLPARVRNMYQRTVHVLAGVPELFLLNAWDENGNLAACLLLDPGPKRFVSYLIGAHSRINYVPYATDLLFREMIELSRDRGKEFIHLGLGVNPGIRRFKVKWGGTAHWPFEFAAWEEKPEAHKESKVHPVPFMEDKFKFFLNLPEQRRLAMIWELEKNGRRSWIAGAAHFYPYSFRLDMRRLFQEVDTVLCEGPLDQVSMDIIADFGKNPDPDTPRLSSMLTDSEIKNLEKVVLGRNFWSRLLNMSLENGPDVRYYLAYTKPWLAFFTMWSSFLRRHGWEQSVDREAWDTAQEMGRYVLGMETISEQLRTLDSIPVDRIVRFFRDCHNWSGLKKRYETGYLKGELDRMFGTSAEFPSRTEMVINRRDERFLSRMLPFLEKGGCAVFVGSAHMLNLRSMLREAGFSVHRRK</sequence>
<dbReference type="SUPFAM" id="SSF55729">
    <property type="entry name" value="Acyl-CoA N-acyltransferases (Nat)"/>
    <property type="match status" value="1"/>
</dbReference>
<evidence type="ECO:0000313" key="1">
    <source>
        <dbReference type="EMBL" id="EFI35628.1"/>
    </source>
</evidence>
<dbReference type="RefSeq" id="WP_008868757.1">
    <property type="nucleotide sequence ID" value="NZ_ACJN02000001.1"/>
</dbReference>
<comment type="caution">
    <text evidence="1">The sequence shown here is derived from an EMBL/GenBank/DDBJ whole genome shotgun (WGS) entry which is preliminary data.</text>
</comment>
<dbReference type="OrthoDB" id="5447982at2"/>
<evidence type="ECO:0000313" key="2">
    <source>
        <dbReference type="Proteomes" id="UP000005496"/>
    </source>
</evidence>
<dbReference type="InterPro" id="IPR002816">
    <property type="entry name" value="TraB/PrgY/GumN_fam"/>
</dbReference>
<dbReference type="InterPro" id="IPR016181">
    <property type="entry name" value="Acyl_CoA_acyltransferase"/>
</dbReference>
<gene>
    <name evidence="1" type="ORF">Dthio_PD3057</name>
</gene>
<dbReference type="Pfam" id="PF01963">
    <property type="entry name" value="TraB_PrgY_gumN"/>
    <property type="match status" value="1"/>
</dbReference>
<name>D6SLR7_9BACT</name>
<dbReference type="Gene3D" id="3.40.630.30">
    <property type="match status" value="1"/>
</dbReference>
<dbReference type="EMBL" id="ACJN02000001">
    <property type="protein sequence ID" value="EFI35628.1"/>
    <property type="molecule type" value="Genomic_DNA"/>
</dbReference>